<feature type="compositionally biased region" description="Basic and acidic residues" evidence="6">
    <location>
        <begin position="32"/>
        <end position="43"/>
    </location>
</feature>
<keyword evidence="7" id="KW-0472">Membrane</keyword>
<dbReference type="GO" id="GO:0006351">
    <property type="term" value="P:DNA-templated transcription"/>
    <property type="evidence" value="ECO:0007669"/>
    <property type="project" value="InterPro"/>
</dbReference>
<feature type="transmembrane region" description="Helical" evidence="7">
    <location>
        <begin position="431"/>
        <end position="454"/>
    </location>
</feature>
<feature type="compositionally biased region" description="Low complexity" evidence="6">
    <location>
        <begin position="516"/>
        <end position="531"/>
    </location>
</feature>
<dbReference type="OrthoDB" id="3163292at2759"/>
<reference evidence="9 10" key="1">
    <citation type="journal article" date="2018" name="Evol. Lett.">
        <title>Horizontal gene cluster transfer increased hallucinogenic mushroom diversity.</title>
        <authorList>
            <person name="Reynolds H.T."/>
            <person name="Vijayakumar V."/>
            <person name="Gluck-Thaler E."/>
            <person name="Korotkin H.B."/>
            <person name="Matheny P.B."/>
            <person name="Slot J.C."/>
        </authorList>
    </citation>
    <scope>NUCLEOTIDE SEQUENCE [LARGE SCALE GENOMIC DNA]</scope>
    <source>
        <strain evidence="9 10">2631</strain>
    </source>
</reference>
<evidence type="ECO:0000313" key="9">
    <source>
        <dbReference type="EMBL" id="PPQ88004.1"/>
    </source>
</evidence>
<keyword evidence="7" id="KW-0812">Transmembrane</keyword>
<feature type="compositionally biased region" description="Acidic residues" evidence="6">
    <location>
        <begin position="7"/>
        <end position="16"/>
    </location>
</feature>
<name>A0A409XBA8_PSICY</name>
<accession>A0A409XBA8</accession>
<dbReference type="GO" id="GO:0000981">
    <property type="term" value="F:DNA-binding transcription factor activity, RNA polymerase II-specific"/>
    <property type="evidence" value="ECO:0007669"/>
    <property type="project" value="TreeGrafter"/>
</dbReference>
<gene>
    <name evidence="9" type="ORF">CVT25_001083</name>
</gene>
<evidence type="ECO:0000313" key="10">
    <source>
        <dbReference type="Proteomes" id="UP000283269"/>
    </source>
</evidence>
<dbReference type="GO" id="GO:0000976">
    <property type="term" value="F:transcription cis-regulatory region binding"/>
    <property type="evidence" value="ECO:0007669"/>
    <property type="project" value="TreeGrafter"/>
</dbReference>
<protein>
    <recommendedName>
        <fullName evidence="8">Xylanolytic transcriptional activator regulatory domain-containing protein</fullName>
    </recommendedName>
</protein>
<evidence type="ECO:0000259" key="8">
    <source>
        <dbReference type="Pfam" id="PF04082"/>
    </source>
</evidence>
<keyword evidence="3" id="KW-0238">DNA-binding</keyword>
<keyword evidence="5" id="KW-0539">Nucleus</keyword>
<keyword evidence="2" id="KW-0805">Transcription regulation</keyword>
<evidence type="ECO:0000256" key="3">
    <source>
        <dbReference type="ARBA" id="ARBA00023125"/>
    </source>
</evidence>
<dbReference type="InParanoid" id="A0A409XBA8"/>
<dbReference type="PANTHER" id="PTHR31845:SF17">
    <property type="entry name" value="ZN(II)2CYS6 TRANSCRIPTION FACTOR (EUROFUNG)"/>
    <property type="match status" value="1"/>
</dbReference>
<dbReference type="CDD" id="cd12148">
    <property type="entry name" value="fungal_TF_MHR"/>
    <property type="match status" value="1"/>
</dbReference>
<dbReference type="InterPro" id="IPR051089">
    <property type="entry name" value="prtT"/>
</dbReference>
<feature type="compositionally biased region" description="Polar residues" evidence="6">
    <location>
        <begin position="19"/>
        <end position="30"/>
    </location>
</feature>
<dbReference type="GO" id="GO:0008270">
    <property type="term" value="F:zinc ion binding"/>
    <property type="evidence" value="ECO:0007669"/>
    <property type="project" value="InterPro"/>
</dbReference>
<comment type="caution">
    <text evidence="9">The sequence shown here is derived from an EMBL/GenBank/DDBJ whole genome shotgun (WGS) entry which is preliminary data.</text>
</comment>
<feature type="domain" description="Xylanolytic transcriptional activator regulatory" evidence="8">
    <location>
        <begin position="130"/>
        <end position="282"/>
    </location>
</feature>
<evidence type="ECO:0000256" key="2">
    <source>
        <dbReference type="ARBA" id="ARBA00023015"/>
    </source>
</evidence>
<dbReference type="InterPro" id="IPR007219">
    <property type="entry name" value="XnlR_reg_dom"/>
</dbReference>
<sequence length="634" mass="72488">MFNFSNDDTDSVEAYDEPQQVQRSRSGQKTKPTHEQLQERSHEQDIHIQSLLLQYDQRKNEQKVNQWVSKASMNVNNALEIQQHLKWMHKGKSPESAVMSYFSAGMAPLAPPAIVKHCGLYPEDILELFDIYFNRVNPYFSLLDQNYHTPEKLLWNSPFLFTVVCAVASRYYEARPNLYSLAMEFARDCAGKGLVEGDRSVEVCQAYLILAVYPASAYYADRGVNADLYVRMATELELNQPPPPHIEGREALNRTRTWLNCYCVDGSHAIQFGKLPMLRLDDYIARNSRNWYKSSSLNSPYDVHLCGYVQMIIHMAKWREYMRDDTTRSERQPGEVIAAAIRTQDVLAREMDLWAGAYTEEYMFMPMPICLYRGNTTQMITAYLKLVVLLVGFQKTRKEDLHQDSEILVKSIDAARSVIRITLERMYPTGFLRYAMDASFLYVSFAAAFLINLFRPRFLHLLNDATQNDIIAIVSRLITVLGSNDVALDGRHTPALYARFLSSLMSKHGLVNSNAQSPRNKQSRSSSSSFNSEHRQISPSDGFYWPDIPQSENSSGSQTPDVPGGFGYQTRLQESMNMDFSLSHFIKIVTSQQPVSPPPSEDVNFCEPWQQLWKNPDVQPVTWSQPVSVSGWSP</sequence>
<comment type="subcellular location">
    <subcellularLocation>
        <location evidence="1">Nucleus</location>
    </subcellularLocation>
</comment>
<evidence type="ECO:0000256" key="7">
    <source>
        <dbReference type="SAM" id="Phobius"/>
    </source>
</evidence>
<feature type="region of interest" description="Disordered" evidence="6">
    <location>
        <begin position="1"/>
        <end position="43"/>
    </location>
</feature>
<dbReference type="GO" id="GO:0005634">
    <property type="term" value="C:nucleus"/>
    <property type="evidence" value="ECO:0007669"/>
    <property type="project" value="UniProtKB-SubCell"/>
</dbReference>
<proteinExistence type="predicted"/>
<dbReference type="STRING" id="93625.A0A409XBA8"/>
<feature type="region of interest" description="Disordered" evidence="6">
    <location>
        <begin position="511"/>
        <end position="569"/>
    </location>
</feature>
<evidence type="ECO:0000256" key="5">
    <source>
        <dbReference type="ARBA" id="ARBA00023242"/>
    </source>
</evidence>
<feature type="compositionally biased region" description="Polar residues" evidence="6">
    <location>
        <begin position="550"/>
        <end position="560"/>
    </location>
</feature>
<evidence type="ECO:0000256" key="6">
    <source>
        <dbReference type="SAM" id="MobiDB-lite"/>
    </source>
</evidence>
<dbReference type="AlphaFoldDB" id="A0A409XBA8"/>
<keyword evidence="4" id="KW-0804">Transcription</keyword>
<evidence type="ECO:0000256" key="1">
    <source>
        <dbReference type="ARBA" id="ARBA00004123"/>
    </source>
</evidence>
<keyword evidence="7" id="KW-1133">Transmembrane helix</keyword>
<evidence type="ECO:0000256" key="4">
    <source>
        <dbReference type="ARBA" id="ARBA00023163"/>
    </source>
</evidence>
<dbReference type="EMBL" id="NHYD01002181">
    <property type="protein sequence ID" value="PPQ88004.1"/>
    <property type="molecule type" value="Genomic_DNA"/>
</dbReference>
<dbReference type="Pfam" id="PF04082">
    <property type="entry name" value="Fungal_trans"/>
    <property type="match status" value="1"/>
</dbReference>
<dbReference type="PANTHER" id="PTHR31845">
    <property type="entry name" value="FINGER DOMAIN PROTEIN, PUTATIVE-RELATED"/>
    <property type="match status" value="1"/>
</dbReference>
<organism evidence="9 10">
    <name type="scientific">Psilocybe cyanescens</name>
    <dbReference type="NCBI Taxonomy" id="93625"/>
    <lineage>
        <taxon>Eukaryota</taxon>
        <taxon>Fungi</taxon>
        <taxon>Dikarya</taxon>
        <taxon>Basidiomycota</taxon>
        <taxon>Agaricomycotina</taxon>
        <taxon>Agaricomycetes</taxon>
        <taxon>Agaricomycetidae</taxon>
        <taxon>Agaricales</taxon>
        <taxon>Agaricineae</taxon>
        <taxon>Strophariaceae</taxon>
        <taxon>Psilocybe</taxon>
    </lineage>
</organism>
<dbReference type="Proteomes" id="UP000283269">
    <property type="component" value="Unassembled WGS sequence"/>
</dbReference>
<keyword evidence="10" id="KW-1185">Reference proteome</keyword>